<keyword evidence="6 9" id="KW-0371">Homeobox</keyword>
<organism evidence="15 16">
    <name type="scientific">Handroanthus impetiginosus</name>
    <dbReference type="NCBI Taxonomy" id="429701"/>
    <lineage>
        <taxon>Eukaryota</taxon>
        <taxon>Viridiplantae</taxon>
        <taxon>Streptophyta</taxon>
        <taxon>Embryophyta</taxon>
        <taxon>Tracheophyta</taxon>
        <taxon>Spermatophyta</taxon>
        <taxon>Magnoliopsida</taxon>
        <taxon>eudicotyledons</taxon>
        <taxon>Gunneridae</taxon>
        <taxon>Pentapetalae</taxon>
        <taxon>asterids</taxon>
        <taxon>lamiids</taxon>
        <taxon>Lamiales</taxon>
        <taxon>Bignoniaceae</taxon>
        <taxon>Crescentiina</taxon>
        <taxon>Tabebuia alliance</taxon>
        <taxon>Handroanthus</taxon>
    </lineage>
</organism>
<comment type="similarity">
    <text evidence="2">Belongs to the HD-ZIP homeobox family. Class IV subfamily.</text>
</comment>
<dbReference type="InterPro" id="IPR009057">
    <property type="entry name" value="Homeodomain-like_sf"/>
</dbReference>
<evidence type="ECO:0000256" key="7">
    <source>
        <dbReference type="ARBA" id="ARBA00023163"/>
    </source>
</evidence>
<dbReference type="FunFam" id="1.10.10.60:FF:000229">
    <property type="entry name" value="Homeobox-leucine zipper protein HDG1"/>
    <property type="match status" value="1"/>
</dbReference>
<evidence type="ECO:0000256" key="6">
    <source>
        <dbReference type="ARBA" id="ARBA00023155"/>
    </source>
</evidence>
<dbReference type="GO" id="GO:0005634">
    <property type="term" value="C:nucleus"/>
    <property type="evidence" value="ECO:0007669"/>
    <property type="project" value="UniProtKB-SubCell"/>
</dbReference>
<accession>A0A2G9G2L4</accession>
<feature type="compositionally biased region" description="Acidic residues" evidence="12">
    <location>
        <begin position="76"/>
        <end position="85"/>
    </location>
</feature>
<evidence type="ECO:0000256" key="10">
    <source>
        <dbReference type="RuleBase" id="RU000682"/>
    </source>
</evidence>
<evidence type="ECO:0000256" key="12">
    <source>
        <dbReference type="SAM" id="MobiDB-lite"/>
    </source>
</evidence>
<keyword evidence="4 11" id="KW-0175">Coiled coil</keyword>
<reference evidence="16" key="1">
    <citation type="journal article" date="2018" name="Gigascience">
        <title>Genome assembly of the Pink Ipe (Handroanthus impetiginosus, Bignoniaceae), a highly valued, ecologically keystone Neotropical timber forest tree.</title>
        <authorList>
            <person name="Silva-Junior O.B."/>
            <person name="Grattapaglia D."/>
            <person name="Novaes E."/>
            <person name="Collevatti R.G."/>
        </authorList>
    </citation>
    <scope>NUCLEOTIDE SEQUENCE [LARGE SCALE GENOMIC DNA]</scope>
    <source>
        <strain evidence="16">cv. UFG-1</strain>
    </source>
</reference>
<dbReference type="GO" id="GO:0003677">
    <property type="term" value="F:DNA binding"/>
    <property type="evidence" value="ECO:0007669"/>
    <property type="project" value="UniProtKB-UniRule"/>
</dbReference>
<dbReference type="Pfam" id="PF00046">
    <property type="entry name" value="Homeodomain"/>
    <property type="match status" value="1"/>
</dbReference>
<dbReference type="EMBL" id="NKXS01007535">
    <property type="protein sequence ID" value="PIM99537.1"/>
    <property type="molecule type" value="Genomic_DNA"/>
</dbReference>
<dbReference type="InterPro" id="IPR023393">
    <property type="entry name" value="START-like_dom_sf"/>
</dbReference>
<dbReference type="GO" id="GO:0030154">
    <property type="term" value="P:cell differentiation"/>
    <property type="evidence" value="ECO:0007669"/>
    <property type="project" value="UniProtKB-ARBA"/>
</dbReference>
<comment type="subcellular location">
    <subcellularLocation>
        <location evidence="1 9 10">Nucleus</location>
    </subcellularLocation>
</comment>
<evidence type="ECO:0000256" key="1">
    <source>
        <dbReference type="ARBA" id="ARBA00004123"/>
    </source>
</evidence>
<proteinExistence type="inferred from homology"/>
<dbReference type="PROSITE" id="PS50071">
    <property type="entry name" value="HOMEOBOX_2"/>
    <property type="match status" value="1"/>
</dbReference>
<dbReference type="SUPFAM" id="SSF55961">
    <property type="entry name" value="Bet v1-like"/>
    <property type="match status" value="2"/>
</dbReference>
<evidence type="ECO:0000259" key="14">
    <source>
        <dbReference type="PROSITE" id="PS50848"/>
    </source>
</evidence>
<sequence length="748" mass="83705">MSLVDMSSLPNSHPKHFPSSPALSLSLAGIFRDGRAAASEEREDTVEISSENSGPAKSRSDDDYELLAEGEQVNLIDDEEDDDDNNGNKKKKRKKYHRHTPEQIREMEALFKESPHPDEKQRLQLSKQLGLHPRQVKFWFQNRRTQIKAIQERHENSLLKTEIDKLRDENKALRDSIKKSSCPNCGFATSSKDSIAGTTEEQKLRIENSRLKAEVEKLRTVIGKFPGGISPSSSSYPSENDQENKSSLDFYTGNFGMEKSRIMDAVNRAMDELRKMATNGEPLWIRSYETGREILNYDEYMKEFCSEDCGKMQSKKSIEASRESGIIFVDLPWLVQSFMDANQWKELFPCLVSKAATVDVISNGEGVNRDGAVHLMFAEIQMLTPMVATREVYFVRYCKQISANQWAIVDISVDKVEDNIDTSLQKCRKRPSGCIIEDKSNGHCKVTWVEHLECQKTTVHSLYRTIVNSGLAFGAKHWISTLQQQCERLVFLVATNVPTKDSNGVATLAGRKSILKLAQRMTWSFCRALGASSLNSWNKITSKTGDDIRVASRKNLNDPGEPLGTILSAVSCVWLPVSHHALFEFLRDENRRKEWDIMSCGSTVQSIVNLAKGQDRGNAVTTLAMKTDEQNVWVLQDSSTNAYESMVVYAPVDINGMKSVMNGCDSSNIAVLPSGFSILPDGIESRPFVITSKPEEKSTEGGSVLTIAFQILISNSPTAKLSVDSIDSVNTLVSCTLQNIKRSLQCED</sequence>
<dbReference type="InterPro" id="IPR001356">
    <property type="entry name" value="HD"/>
</dbReference>
<keyword evidence="16" id="KW-1185">Reference proteome</keyword>
<dbReference type="CDD" id="cd08875">
    <property type="entry name" value="START_ArGLABRA2_like"/>
    <property type="match status" value="1"/>
</dbReference>
<dbReference type="InterPro" id="IPR042160">
    <property type="entry name" value="HD-Zip_IV"/>
</dbReference>
<evidence type="ECO:0000259" key="13">
    <source>
        <dbReference type="PROSITE" id="PS50071"/>
    </source>
</evidence>
<evidence type="ECO:0000256" key="8">
    <source>
        <dbReference type="ARBA" id="ARBA00023242"/>
    </source>
</evidence>
<evidence type="ECO:0000256" key="9">
    <source>
        <dbReference type="PROSITE-ProRule" id="PRU00108"/>
    </source>
</evidence>
<dbReference type="Pfam" id="PF01852">
    <property type="entry name" value="START"/>
    <property type="match status" value="1"/>
</dbReference>
<dbReference type="InterPro" id="IPR057993">
    <property type="entry name" value="HD-Zip_IV_C"/>
</dbReference>
<feature type="domain" description="START" evidence="14">
    <location>
        <begin position="255"/>
        <end position="491"/>
    </location>
</feature>
<evidence type="ECO:0000256" key="2">
    <source>
        <dbReference type="ARBA" id="ARBA00006789"/>
    </source>
</evidence>
<dbReference type="GO" id="GO:0008289">
    <property type="term" value="F:lipid binding"/>
    <property type="evidence" value="ECO:0007669"/>
    <property type="project" value="InterPro"/>
</dbReference>
<dbReference type="Pfam" id="PF25797">
    <property type="entry name" value="PDF2_C"/>
    <property type="match status" value="1"/>
</dbReference>
<dbReference type="CDD" id="cd00086">
    <property type="entry name" value="homeodomain"/>
    <property type="match status" value="1"/>
</dbReference>
<feature type="region of interest" description="Disordered" evidence="12">
    <location>
        <begin position="1"/>
        <end position="22"/>
    </location>
</feature>
<evidence type="ECO:0000313" key="15">
    <source>
        <dbReference type="EMBL" id="PIM99537.1"/>
    </source>
</evidence>
<dbReference type="OrthoDB" id="6159439at2759"/>
<feature type="domain" description="Homeobox" evidence="13">
    <location>
        <begin position="90"/>
        <end position="150"/>
    </location>
</feature>
<feature type="DNA-binding region" description="Homeobox" evidence="9">
    <location>
        <begin position="92"/>
        <end position="151"/>
    </location>
</feature>
<dbReference type="PANTHER" id="PTHR45654:SF24">
    <property type="entry name" value="HOMEOBOX-LEUCINE ZIPPER PROTEIN GLABRA 2"/>
    <property type="match status" value="1"/>
</dbReference>
<dbReference type="Proteomes" id="UP000231279">
    <property type="component" value="Unassembled WGS sequence"/>
</dbReference>
<keyword evidence="7" id="KW-0804">Transcription</keyword>
<feature type="region of interest" description="Disordered" evidence="12">
    <location>
        <begin position="35"/>
        <end position="102"/>
    </location>
</feature>
<keyword evidence="3" id="KW-0805">Transcription regulation</keyword>
<dbReference type="InterPro" id="IPR017970">
    <property type="entry name" value="Homeobox_CS"/>
</dbReference>
<dbReference type="Gene3D" id="1.10.10.60">
    <property type="entry name" value="Homeodomain-like"/>
    <property type="match status" value="1"/>
</dbReference>
<dbReference type="PANTHER" id="PTHR45654">
    <property type="entry name" value="HOMEOBOX-LEUCINE ZIPPER PROTEIN MERISTEM L1"/>
    <property type="match status" value="1"/>
</dbReference>
<evidence type="ECO:0000313" key="16">
    <source>
        <dbReference type="Proteomes" id="UP000231279"/>
    </source>
</evidence>
<comment type="caution">
    <text evidence="15">The sequence shown here is derived from an EMBL/GenBank/DDBJ whole genome shotgun (WGS) entry which is preliminary data.</text>
</comment>
<evidence type="ECO:0000256" key="3">
    <source>
        <dbReference type="ARBA" id="ARBA00023015"/>
    </source>
</evidence>
<dbReference type="InterPro" id="IPR002913">
    <property type="entry name" value="START_lipid-bd_dom"/>
</dbReference>
<dbReference type="SMART" id="SM00234">
    <property type="entry name" value="START"/>
    <property type="match status" value="1"/>
</dbReference>
<dbReference type="Gene3D" id="3.30.530.20">
    <property type="match status" value="1"/>
</dbReference>
<dbReference type="STRING" id="429701.A0A2G9G2L4"/>
<keyword evidence="8 9" id="KW-0539">Nucleus</keyword>
<feature type="compositionally biased region" description="Basic residues" evidence="12">
    <location>
        <begin position="88"/>
        <end position="98"/>
    </location>
</feature>
<keyword evidence="5 9" id="KW-0238">DNA-binding</keyword>
<dbReference type="PROSITE" id="PS50848">
    <property type="entry name" value="START"/>
    <property type="match status" value="1"/>
</dbReference>
<dbReference type="SUPFAM" id="SSF46689">
    <property type="entry name" value="Homeodomain-like"/>
    <property type="match status" value="1"/>
</dbReference>
<dbReference type="AlphaFoldDB" id="A0A2G9G2L4"/>
<dbReference type="SMART" id="SM00389">
    <property type="entry name" value="HOX"/>
    <property type="match status" value="1"/>
</dbReference>
<dbReference type="PROSITE" id="PS00027">
    <property type="entry name" value="HOMEOBOX_1"/>
    <property type="match status" value="1"/>
</dbReference>
<evidence type="ECO:0000256" key="4">
    <source>
        <dbReference type="ARBA" id="ARBA00023054"/>
    </source>
</evidence>
<dbReference type="FunFam" id="3.30.530.20:FF:000026">
    <property type="entry name" value="Homeobox-leucine zipper protein GLABRA 2"/>
    <property type="match status" value="1"/>
</dbReference>
<dbReference type="GO" id="GO:0000981">
    <property type="term" value="F:DNA-binding transcription factor activity, RNA polymerase II-specific"/>
    <property type="evidence" value="ECO:0007669"/>
    <property type="project" value="InterPro"/>
</dbReference>
<feature type="coiled-coil region" evidence="11">
    <location>
        <begin position="149"/>
        <end position="176"/>
    </location>
</feature>
<protein>
    <submittedName>
        <fullName evidence="15">Transcription factor PHOX2/ARIX, contains HOX domain</fullName>
    </submittedName>
</protein>
<evidence type="ECO:0000256" key="11">
    <source>
        <dbReference type="SAM" id="Coils"/>
    </source>
</evidence>
<name>A0A2G9G2L4_9LAMI</name>
<evidence type="ECO:0000256" key="5">
    <source>
        <dbReference type="ARBA" id="ARBA00023125"/>
    </source>
</evidence>
<gene>
    <name evidence="15" type="ORF">CDL12_27969</name>
</gene>